<protein>
    <submittedName>
        <fullName evidence="3">Glycosyltransferase family 2 protein</fullName>
    </submittedName>
</protein>
<dbReference type="PANTHER" id="PTHR22916">
    <property type="entry name" value="GLYCOSYLTRANSFERASE"/>
    <property type="match status" value="1"/>
</dbReference>
<evidence type="ECO:0000259" key="2">
    <source>
        <dbReference type="Pfam" id="PF00535"/>
    </source>
</evidence>
<feature type="domain" description="Glycosyltransferase 2-like" evidence="2">
    <location>
        <begin position="3"/>
        <end position="119"/>
    </location>
</feature>
<dbReference type="SUPFAM" id="SSF53448">
    <property type="entry name" value="Nucleotide-diphospho-sugar transferases"/>
    <property type="match status" value="1"/>
</dbReference>
<dbReference type="Proteomes" id="UP001299876">
    <property type="component" value="Unassembled WGS sequence"/>
</dbReference>
<keyword evidence="1" id="KW-0472">Membrane</keyword>
<evidence type="ECO:0000313" key="4">
    <source>
        <dbReference type="Proteomes" id="UP001299876"/>
    </source>
</evidence>
<dbReference type="RefSeq" id="WP_247293740.1">
    <property type="nucleotide sequence ID" value="NZ_JAKNRW010000037.1"/>
</dbReference>
<evidence type="ECO:0000313" key="3">
    <source>
        <dbReference type="EMBL" id="MCK1793570.1"/>
    </source>
</evidence>
<organism evidence="3 4">
    <name type="scientific">Pseudomonas violetae</name>
    <dbReference type="NCBI Taxonomy" id="2915813"/>
    <lineage>
        <taxon>Bacteria</taxon>
        <taxon>Pseudomonadati</taxon>
        <taxon>Pseudomonadota</taxon>
        <taxon>Gammaproteobacteria</taxon>
        <taxon>Pseudomonadales</taxon>
        <taxon>Pseudomonadaceae</taxon>
        <taxon>Pseudomonas</taxon>
    </lineage>
</organism>
<dbReference type="PANTHER" id="PTHR22916:SF3">
    <property type="entry name" value="UDP-GLCNAC:BETAGAL BETA-1,3-N-ACETYLGLUCOSAMINYLTRANSFERASE-LIKE PROTEIN 1"/>
    <property type="match status" value="1"/>
</dbReference>
<keyword evidence="1" id="KW-1003">Cell membrane</keyword>
<gene>
    <name evidence="3" type="ORF">L9059_26020</name>
</gene>
<accession>A0ABT0F6G1</accession>
<dbReference type="Gene3D" id="3.90.550.10">
    <property type="entry name" value="Spore Coat Polysaccharide Biosynthesis Protein SpsA, Chain A"/>
    <property type="match status" value="1"/>
</dbReference>
<keyword evidence="1" id="KW-0997">Cell inner membrane</keyword>
<keyword evidence="4" id="KW-1185">Reference proteome</keyword>
<evidence type="ECO:0000256" key="1">
    <source>
        <dbReference type="ARBA" id="ARBA00022519"/>
    </source>
</evidence>
<dbReference type="CDD" id="cd00761">
    <property type="entry name" value="Glyco_tranf_GTA_type"/>
    <property type="match status" value="1"/>
</dbReference>
<proteinExistence type="predicted"/>
<dbReference type="EMBL" id="JAKNRW010000037">
    <property type="protein sequence ID" value="MCK1793570.1"/>
    <property type="molecule type" value="Genomic_DNA"/>
</dbReference>
<dbReference type="InterPro" id="IPR029044">
    <property type="entry name" value="Nucleotide-diphossugar_trans"/>
</dbReference>
<reference evidence="3 4" key="1">
    <citation type="submission" date="2022-02" db="EMBL/GenBank/DDBJ databases">
        <title>Comparative genomics of the first Antarctic Pseudomonas spp. capable of biotransforming 2,4,6-Trinitrotoluene.</title>
        <authorList>
            <person name="Cabrera M.A."/>
            <person name="Marquez S.L."/>
            <person name="Perez-Donoso J.M."/>
        </authorList>
    </citation>
    <scope>NUCLEOTIDE SEQUENCE [LARGE SCALE GENOMIC DNA]</scope>
    <source>
        <strain evidence="3 4">TNT19</strain>
    </source>
</reference>
<name>A0ABT0F6G1_9PSED</name>
<sequence length="262" mass="29695">MITVVTATYNRASTIPRLYRSLCTQSSLDFEWVVVDDGSVDDTPKLLNEISEASPFPIRVIQQENGGKHVALNAGAQNALTPWILIVDSDDALVSSAVETVISGIRGQGASDVVGWCYRKAFFDMRVVGARVDEDNCPEYMSPTEAGHLFKGDLAYVFKTELLLRHKFPVFGEEKFVPELYIWNKIGDEGRICIHGNTVIYLCDYLEDGYSNNFSSNLRKNPIGFLTFYWSQIAREKSFFYKIKYSIRSVQCCIYVLLKRFS</sequence>
<dbReference type="InterPro" id="IPR001173">
    <property type="entry name" value="Glyco_trans_2-like"/>
</dbReference>
<dbReference type="Pfam" id="PF00535">
    <property type="entry name" value="Glycos_transf_2"/>
    <property type="match status" value="1"/>
</dbReference>
<comment type="caution">
    <text evidence="3">The sequence shown here is derived from an EMBL/GenBank/DDBJ whole genome shotgun (WGS) entry which is preliminary data.</text>
</comment>